<dbReference type="SUPFAM" id="SSF53383">
    <property type="entry name" value="PLP-dependent transferases"/>
    <property type="match status" value="1"/>
</dbReference>
<dbReference type="GO" id="GO:0003677">
    <property type="term" value="F:DNA binding"/>
    <property type="evidence" value="ECO:0007669"/>
    <property type="project" value="UniProtKB-KW"/>
</dbReference>
<evidence type="ECO:0000256" key="1">
    <source>
        <dbReference type="ARBA" id="ARBA00005384"/>
    </source>
</evidence>
<dbReference type="GO" id="GO:0008483">
    <property type="term" value="F:transaminase activity"/>
    <property type="evidence" value="ECO:0007669"/>
    <property type="project" value="UniProtKB-KW"/>
</dbReference>
<proteinExistence type="inferred from homology"/>
<dbReference type="InterPro" id="IPR036388">
    <property type="entry name" value="WH-like_DNA-bd_sf"/>
</dbReference>
<keyword evidence="7" id="KW-0032">Aminotransferase</keyword>
<reference evidence="7 8" key="1">
    <citation type="submission" date="2020-08" db="EMBL/GenBank/DDBJ databases">
        <title>Genomic Encyclopedia of Type Strains, Phase III (KMG-III): the genomes of soil and plant-associated and newly described type strains.</title>
        <authorList>
            <person name="Whitman W."/>
        </authorList>
    </citation>
    <scope>NUCLEOTIDE SEQUENCE [LARGE SCALE GENOMIC DNA]</scope>
    <source>
        <strain evidence="7 8">CECT 8712</strain>
    </source>
</reference>
<comment type="similarity">
    <text evidence="1">In the C-terminal section; belongs to the class-I pyridoxal-phosphate-dependent aminotransferase family.</text>
</comment>
<dbReference type="PRINTS" id="PR00035">
    <property type="entry name" value="HTHGNTR"/>
</dbReference>
<feature type="domain" description="HTH gntR-type" evidence="6">
    <location>
        <begin position="19"/>
        <end position="87"/>
    </location>
</feature>
<dbReference type="GO" id="GO:0003700">
    <property type="term" value="F:DNA-binding transcription factor activity"/>
    <property type="evidence" value="ECO:0007669"/>
    <property type="project" value="InterPro"/>
</dbReference>
<dbReference type="SUPFAM" id="SSF46785">
    <property type="entry name" value="Winged helix' DNA-binding domain"/>
    <property type="match status" value="1"/>
</dbReference>
<dbReference type="InterPro" id="IPR051446">
    <property type="entry name" value="HTH_trans_reg/aminotransferase"/>
</dbReference>
<dbReference type="PANTHER" id="PTHR46577:SF1">
    <property type="entry name" value="HTH-TYPE TRANSCRIPTIONAL REGULATORY PROTEIN GABR"/>
    <property type="match status" value="1"/>
</dbReference>
<gene>
    <name evidence="7" type="ORF">FHS13_002028</name>
</gene>
<keyword evidence="3" id="KW-0805">Transcription regulation</keyword>
<dbReference type="RefSeq" id="WP_184290750.1">
    <property type="nucleotide sequence ID" value="NZ_JACHJO010000005.1"/>
</dbReference>
<dbReference type="Gene3D" id="1.10.10.10">
    <property type="entry name" value="Winged helix-like DNA-binding domain superfamily/Winged helix DNA-binding domain"/>
    <property type="match status" value="1"/>
</dbReference>
<keyword evidence="7" id="KW-0808">Transferase</keyword>
<sequence length="466" mass="48607">MSGTRAISGIDLHVDVSGTRVSRSLEKALREAVTGGRLPAGTRLPSARTLAADLGIARNSVAEAYGQLAAEGRLVSRVGAGTWVAERPGKADPARLPEPAPAPALDLRGGIPDTSAFPREAWAAAVRRALARTPSADLGYGGPQGSPVLREALAGYLARTRGVRSASAGILVGNGFGDLLAATCRLLYDTGVRRIAVEEYGHGLHRRIARAQGLETVAVPVDEEGADVGLLDRLGAGAVLLTPAHQFPTGAVLSAERRRALARWACETGGLVLEDDYDGEFRYDRRSAGALQALAPDRVLYFGTASKALAPAVGLAWAAVPPHMCDGLALQRELSGGGHNLLGQLALAEFLSSHQYDRTVRRLRGRYRARGRAVASAVSSLEGFSVRAPEAGLHCLVVLPPRVREEDAVAEAARRGLLLEGLSSFADGGSGRHRGAVVVGHGASAPHLFSRALEVFSAAMAAAGRA</sequence>
<evidence type="ECO:0000313" key="8">
    <source>
        <dbReference type="Proteomes" id="UP000536604"/>
    </source>
</evidence>
<keyword evidence="8" id="KW-1185">Reference proteome</keyword>
<dbReference type="InterPro" id="IPR036390">
    <property type="entry name" value="WH_DNA-bd_sf"/>
</dbReference>
<keyword evidence="4" id="KW-0238">DNA-binding</keyword>
<evidence type="ECO:0000256" key="4">
    <source>
        <dbReference type="ARBA" id="ARBA00023125"/>
    </source>
</evidence>
<dbReference type="CDD" id="cd07377">
    <property type="entry name" value="WHTH_GntR"/>
    <property type="match status" value="1"/>
</dbReference>
<accession>A0A841IMW2</accession>
<dbReference type="InterPro" id="IPR000524">
    <property type="entry name" value="Tscrpt_reg_HTH_GntR"/>
</dbReference>
<dbReference type="Pfam" id="PF00155">
    <property type="entry name" value="Aminotran_1_2"/>
    <property type="match status" value="1"/>
</dbReference>
<evidence type="ECO:0000259" key="6">
    <source>
        <dbReference type="PROSITE" id="PS50949"/>
    </source>
</evidence>
<dbReference type="CDD" id="cd00609">
    <property type="entry name" value="AAT_like"/>
    <property type="match status" value="1"/>
</dbReference>
<dbReference type="GO" id="GO:0030170">
    <property type="term" value="F:pyridoxal phosphate binding"/>
    <property type="evidence" value="ECO:0007669"/>
    <property type="project" value="InterPro"/>
</dbReference>
<dbReference type="PANTHER" id="PTHR46577">
    <property type="entry name" value="HTH-TYPE TRANSCRIPTIONAL REGULATORY PROTEIN GABR"/>
    <property type="match status" value="1"/>
</dbReference>
<keyword evidence="2" id="KW-0663">Pyridoxal phosphate</keyword>
<evidence type="ECO:0000313" key="7">
    <source>
        <dbReference type="EMBL" id="MBB6120077.1"/>
    </source>
</evidence>
<organism evidence="7 8">
    <name type="scientific">Nocardiopsis algeriensis</name>
    <dbReference type="NCBI Taxonomy" id="1478215"/>
    <lineage>
        <taxon>Bacteria</taxon>
        <taxon>Bacillati</taxon>
        <taxon>Actinomycetota</taxon>
        <taxon>Actinomycetes</taxon>
        <taxon>Streptosporangiales</taxon>
        <taxon>Nocardiopsidaceae</taxon>
        <taxon>Nocardiopsis</taxon>
    </lineage>
</organism>
<keyword evidence="5" id="KW-0804">Transcription</keyword>
<comment type="caution">
    <text evidence="7">The sequence shown here is derived from an EMBL/GenBank/DDBJ whole genome shotgun (WGS) entry which is preliminary data.</text>
</comment>
<dbReference type="InterPro" id="IPR004839">
    <property type="entry name" value="Aminotransferase_I/II_large"/>
</dbReference>
<dbReference type="PROSITE" id="PS50949">
    <property type="entry name" value="HTH_GNTR"/>
    <property type="match status" value="1"/>
</dbReference>
<dbReference type="EMBL" id="JACHJO010000005">
    <property type="protein sequence ID" value="MBB6120077.1"/>
    <property type="molecule type" value="Genomic_DNA"/>
</dbReference>
<name>A0A841IMW2_9ACTN</name>
<dbReference type="Proteomes" id="UP000536604">
    <property type="component" value="Unassembled WGS sequence"/>
</dbReference>
<evidence type="ECO:0000256" key="2">
    <source>
        <dbReference type="ARBA" id="ARBA00022898"/>
    </source>
</evidence>
<dbReference type="Gene3D" id="3.40.640.10">
    <property type="entry name" value="Type I PLP-dependent aspartate aminotransferase-like (Major domain)"/>
    <property type="match status" value="1"/>
</dbReference>
<dbReference type="AlphaFoldDB" id="A0A841IMW2"/>
<protein>
    <submittedName>
        <fullName evidence="7">GntR family transcriptional regulator/MocR family aminotransferase</fullName>
    </submittedName>
</protein>
<dbReference type="InterPro" id="IPR015424">
    <property type="entry name" value="PyrdxlP-dep_Trfase"/>
</dbReference>
<evidence type="ECO:0000256" key="3">
    <source>
        <dbReference type="ARBA" id="ARBA00023015"/>
    </source>
</evidence>
<evidence type="ECO:0000256" key="5">
    <source>
        <dbReference type="ARBA" id="ARBA00023163"/>
    </source>
</evidence>
<dbReference type="Pfam" id="PF00392">
    <property type="entry name" value="GntR"/>
    <property type="match status" value="1"/>
</dbReference>
<dbReference type="InterPro" id="IPR015421">
    <property type="entry name" value="PyrdxlP-dep_Trfase_major"/>
</dbReference>
<dbReference type="SMART" id="SM00345">
    <property type="entry name" value="HTH_GNTR"/>
    <property type="match status" value="1"/>
</dbReference>